<name>A0A226WNA7_CABSO</name>
<comment type="caution">
    <text evidence="3">The sequence shown here is derived from an EMBL/GenBank/DDBJ whole genome shotgun (WGS) entry which is preliminary data.</text>
</comment>
<evidence type="ECO:0000256" key="2">
    <source>
        <dbReference type="SAM" id="Phobius"/>
    </source>
</evidence>
<evidence type="ECO:0000313" key="3">
    <source>
        <dbReference type="EMBL" id="OXC72684.1"/>
    </source>
</evidence>
<gene>
    <name evidence="3" type="ORF">BSU04_40730</name>
</gene>
<sequence length="94" mass="10304">MAMPGILGPRSVGAANSLTGEFVIPLATIVGPVLAAAVTSWFEGIAGRKLRLKMGDIDVEAQSEPELERLLEQETAARERQRQRERNRNNSTCR</sequence>
<dbReference type="EMBL" id="MTHB01000269">
    <property type="protein sequence ID" value="OXC72684.1"/>
    <property type="molecule type" value="Genomic_DNA"/>
</dbReference>
<feature type="transmembrane region" description="Helical" evidence="2">
    <location>
        <begin position="22"/>
        <end position="42"/>
    </location>
</feature>
<organism evidence="3 4">
    <name type="scientific">Caballeronia sordidicola</name>
    <name type="common">Burkholderia sordidicola</name>
    <dbReference type="NCBI Taxonomy" id="196367"/>
    <lineage>
        <taxon>Bacteria</taxon>
        <taxon>Pseudomonadati</taxon>
        <taxon>Pseudomonadota</taxon>
        <taxon>Betaproteobacteria</taxon>
        <taxon>Burkholderiales</taxon>
        <taxon>Burkholderiaceae</taxon>
        <taxon>Caballeronia</taxon>
    </lineage>
</organism>
<proteinExistence type="predicted"/>
<dbReference type="AlphaFoldDB" id="A0A226WNA7"/>
<reference evidence="4" key="1">
    <citation type="submission" date="2017-01" db="EMBL/GenBank/DDBJ databases">
        <title>Genome Analysis of Deinococcus marmoris KOPRI26562.</title>
        <authorList>
            <person name="Kim J.H."/>
            <person name="Oh H.-M."/>
        </authorList>
    </citation>
    <scope>NUCLEOTIDE SEQUENCE [LARGE SCALE GENOMIC DNA]</scope>
    <source>
        <strain evidence="4">PAMC 26633</strain>
    </source>
</reference>
<feature type="region of interest" description="Disordered" evidence="1">
    <location>
        <begin position="65"/>
        <end position="94"/>
    </location>
</feature>
<keyword evidence="2" id="KW-0812">Transmembrane</keyword>
<keyword evidence="2" id="KW-0472">Membrane</keyword>
<accession>A0A226WNA7</accession>
<keyword evidence="2" id="KW-1133">Transmembrane helix</keyword>
<evidence type="ECO:0000313" key="4">
    <source>
        <dbReference type="Proteomes" id="UP000214720"/>
    </source>
</evidence>
<protein>
    <submittedName>
        <fullName evidence="3">Uncharacterized protein</fullName>
    </submittedName>
</protein>
<feature type="compositionally biased region" description="Basic and acidic residues" evidence="1">
    <location>
        <begin position="66"/>
        <end position="88"/>
    </location>
</feature>
<evidence type="ECO:0000256" key="1">
    <source>
        <dbReference type="SAM" id="MobiDB-lite"/>
    </source>
</evidence>
<dbReference type="Proteomes" id="UP000214720">
    <property type="component" value="Unassembled WGS sequence"/>
</dbReference>